<evidence type="ECO:0000256" key="1">
    <source>
        <dbReference type="ARBA" id="ARBA00004123"/>
    </source>
</evidence>
<keyword evidence="13" id="KW-1185">Reference proteome</keyword>
<gene>
    <name evidence="12" type="ORF">TWF694_010056</name>
</gene>
<feature type="compositionally biased region" description="Basic and acidic residues" evidence="9">
    <location>
        <begin position="13"/>
        <end position="23"/>
    </location>
</feature>
<evidence type="ECO:0000256" key="7">
    <source>
        <dbReference type="ARBA" id="ARBA00023125"/>
    </source>
</evidence>
<keyword evidence="8" id="KW-0539">Nucleus</keyword>
<evidence type="ECO:0000256" key="6">
    <source>
        <dbReference type="ARBA" id="ARBA00022840"/>
    </source>
</evidence>
<feature type="domain" description="Helicase C-terminal" evidence="11">
    <location>
        <begin position="617"/>
        <end position="773"/>
    </location>
</feature>
<dbReference type="Gene3D" id="3.40.50.300">
    <property type="entry name" value="P-loop containing nucleotide triphosphate hydrolases"/>
    <property type="match status" value="1"/>
</dbReference>
<keyword evidence="7" id="KW-0238">DNA-binding</keyword>
<keyword evidence="5" id="KW-0347">Helicase</keyword>
<comment type="caution">
    <text evidence="12">The sequence shown here is derived from an EMBL/GenBank/DDBJ whole genome shotgun (WGS) entry which is preliminary data.</text>
</comment>
<dbReference type="SMART" id="SM00490">
    <property type="entry name" value="HELICc"/>
    <property type="match status" value="1"/>
</dbReference>
<dbReference type="Pfam" id="PF00271">
    <property type="entry name" value="Helicase_C"/>
    <property type="match status" value="1"/>
</dbReference>
<dbReference type="SMART" id="SM00487">
    <property type="entry name" value="DEXDc"/>
    <property type="match status" value="1"/>
</dbReference>
<evidence type="ECO:0000256" key="4">
    <source>
        <dbReference type="ARBA" id="ARBA00022801"/>
    </source>
</evidence>
<reference evidence="12 13" key="1">
    <citation type="submission" date="2019-10" db="EMBL/GenBank/DDBJ databases">
        <authorList>
            <person name="Palmer J.M."/>
        </authorList>
    </citation>
    <scope>NUCLEOTIDE SEQUENCE [LARGE SCALE GENOMIC DNA]</scope>
    <source>
        <strain evidence="12 13">TWF694</strain>
    </source>
</reference>
<evidence type="ECO:0000313" key="13">
    <source>
        <dbReference type="Proteomes" id="UP001365542"/>
    </source>
</evidence>
<evidence type="ECO:0000259" key="10">
    <source>
        <dbReference type="PROSITE" id="PS51192"/>
    </source>
</evidence>
<evidence type="ECO:0000256" key="8">
    <source>
        <dbReference type="ARBA" id="ARBA00023242"/>
    </source>
</evidence>
<dbReference type="PANTHER" id="PTHR45797:SF1">
    <property type="entry name" value="HELICASE ARIP4"/>
    <property type="match status" value="1"/>
</dbReference>
<keyword evidence="4" id="KW-0378">Hydrolase</keyword>
<dbReference type="CDD" id="cd18793">
    <property type="entry name" value="SF2_C_SNF"/>
    <property type="match status" value="1"/>
</dbReference>
<feature type="compositionally biased region" description="Basic residues" evidence="9">
    <location>
        <begin position="24"/>
        <end position="37"/>
    </location>
</feature>
<comment type="similarity">
    <text evidence="2">Belongs to the SNF2/RAD54 helicase family.</text>
</comment>
<feature type="region of interest" description="Disordered" evidence="9">
    <location>
        <begin position="1"/>
        <end position="77"/>
    </location>
</feature>
<dbReference type="InterPro" id="IPR027417">
    <property type="entry name" value="P-loop_NTPase"/>
</dbReference>
<dbReference type="InterPro" id="IPR000330">
    <property type="entry name" value="SNF2_N"/>
</dbReference>
<dbReference type="InterPro" id="IPR001650">
    <property type="entry name" value="Helicase_C-like"/>
</dbReference>
<feature type="compositionally biased region" description="Basic and acidic residues" evidence="9">
    <location>
        <begin position="841"/>
        <end position="854"/>
    </location>
</feature>
<evidence type="ECO:0000256" key="9">
    <source>
        <dbReference type="SAM" id="MobiDB-lite"/>
    </source>
</evidence>
<dbReference type="EMBL" id="JAVHJO010000007">
    <property type="protein sequence ID" value="KAK6538473.1"/>
    <property type="molecule type" value="Genomic_DNA"/>
</dbReference>
<feature type="region of interest" description="Disordered" evidence="9">
    <location>
        <begin position="841"/>
        <end position="868"/>
    </location>
</feature>
<dbReference type="PROSITE" id="PS51192">
    <property type="entry name" value="HELICASE_ATP_BIND_1"/>
    <property type="match status" value="1"/>
</dbReference>
<dbReference type="PROSITE" id="PS51194">
    <property type="entry name" value="HELICASE_CTER"/>
    <property type="match status" value="1"/>
</dbReference>
<dbReference type="GO" id="GO:0005634">
    <property type="term" value="C:nucleus"/>
    <property type="evidence" value="ECO:0007669"/>
    <property type="project" value="UniProtKB-SubCell"/>
</dbReference>
<dbReference type="PANTHER" id="PTHR45797">
    <property type="entry name" value="RAD54-LIKE"/>
    <property type="match status" value="1"/>
</dbReference>
<dbReference type="SUPFAM" id="SSF52540">
    <property type="entry name" value="P-loop containing nucleoside triphosphate hydrolases"/>
    <property type="match status" value="2"/>
</dbReference>
<keyword evidence="6" id="KW-0067">ATP-binding</keyword>
<protein>
    <submittedName>
        <fullName evidence="12">Uncharacterized protein</fullName>
    </submittedName>
</protein>
<evidence type="ECO:0000256" key="5">
    <source>
        <dbReference type="ARBA" id="ARBA00022806"/>
    </source>
</evidence>
<dbReference type="InterPro" id="IPR049730">
    <property type="entry name" value="SNF2/RAD54-like_C"/>
</dbReference>
<feature type="compositionally biased region" description="Basic and acidic residues" evidence="9">
    <location>
        <begin position="46"/>
        <end position="56"/>
    </location>
</feature>
<organism evidence="12 13">
    <name type="scientific">Orbilia ellipsospora</name>
    <dbReference type="NCBI Taxonomy" id="2528407"/>
    <lineage>
        <taxon>Eukaryota</taxon>
        <taxon>Fungi</taxon>
        <taxon>Dikarya</taxon>
        <taxon>Ascomycota</taxon>
        <taxon>Pezizomycotina</taxon>
        <taxon>Orbiliomycetes</taxon>
        <taxon>Orbiliales</taxon>
        <taxon>Orbiliaceae</taxon>
        <taxon>Orbilia</taxon>
    </lineage>
</organism>
<dbReference type="Gene3D" id="3.40.50.10810">
    <property type="entry name" value="Tandem AAA-ATPase domain"/>
    <property type="match status" value="2"/>
</dbReference>
<sequence length="868" mass="98483">MDHLPDSPKIARVRSEAGEDIKSVPKRQKHVHVKTPLRQRNAIEAPHQHPPRDEALSRSVSQKDPVHPRDSSHFPLVKKGLLEDNEQRHIYIFQHSSKNFESLVPDVTDTTKASNVAPVHVPDDFKGPEPEMIKSSDILIVNPGHDDSVRDIPFPPHTKDKLFVSQIEGVRFMWREVVGNQGGALLAHTMGMGKSLQVITVLYLISKVGNAQGGKFSGMLPHNLQGTLYVLVLAPPGLLQNWKQEFEKWIPKRKHEQLLRFFMPTESRHAEERAKMLREWDKSGGVLLLGYQMFRDYAAGAQNQQKASKKASKALMPMKEKTPMHASDKVEDDAKVSEVEAKELSPADFLKLQIAKELANIVLERPSIVIADEAHALKNEESQLSIALNQIRTASRIALTGSPLANNLQEYYCLANWVAVGLLQSKPKFKSFFIDPIEAGMYEESTEAEKARSSRRLAVLREVISPKMHRRGLASIQHRLPQKTEFMITVELTDIQWRLYSLFAKNVVEENQSAENAADEERIEIKGFFDHVKCMRTLNNHPKILRDVIKGRAQENARKEGVDSLDLDEKLSKSTVLEIKEEELLNNVHLKILQKMNSYIKRFKDFDSPIHSNRMTCLLKLLDLAQEHNEKILVFSTSIPTLDYIEVQLRARSIRVSRIDGNTQAQGRQALTKDFNSARGANVMLISTRAGGVGLNITAATRVVIFDFDFSPQDEEQAIARAYRLGQDKPVFVYRLKVGGTFEDVIQNRSLFKMSLAARVVDSSTPFKVAKQRRAREYFKPPSKIEQHDLSELKMKCDDPLLQGLLETGLVKEVDMQDTHMGIETNHMTEEERLNLEVDLNKWERGGEDCGSEKGEEEEEAPHFESED</sequence>
<dbReference type="GO" id="GO:0005524">
    <property type="term" value="F:ATP binding"/>
    <property type="evidence" value="ECO:0007669"/>
    <property type="project" value="UniProtKB-KW"/>
</dbReference>
<evidence type="ECO:0000259" key="11">
    <source>
        <dbReference type="PROSITE" id="PS51194"/>
    </source>
</evidence>
<dbReference type="AlphaFoldDB" id="A0AAV9XF35"/>
<evidence type="ECO:0000256" key="2">
    <source>
        <dbReference type="ARBA" id="ARBA00007025"/>
    </source>
</evidence>
<dbReference type="InterPro" id="IPR044574">
    <property type="entry name" value="ARIP4-like"/>
</dbReference>
<dbReference type="InterPro" id="IPR038718">
    <property type="entry name" value="SNF2-like_sf"/>
</dbReference>
<dbReference type="GO" id="GO:0004386">
    <property type="term" value="F:helicase activity"/>
    <property type="evidence" value="ECO:0007669"/>
    <property type="project" value="UniProtKB-KW"/>
</dbReference>
<dbReference type="InterPro" id="IPR014001">
    <property type="entry name" value="Helicase_ATP-bd"/>
</dbReference>
<feature type="domain" description="Helicase ATP-binding" evidence="10">
    <location>
        <begin position="175"/>
        <end position="421"/>
    </location>
</feature>
<dbReference type="Proteomes" id="UP001365542">
    <property type="component" value="Unassembled WGS sequence"/>
</dbReference>
<dbReference type="Pfam" id="PF00176">
    <property type="entry name" value="SNF2-rel_dom"/>
    <property type="match status" value="1"/>
</dbReference>
<evidence type="ECO:0000313" key="12">
    <source>
        <dbReference type="EMBL" id="KAK6538473.1"/>
    </source>
</evidence>
<comment type="subcellular location">
    <subcellularLocation>
        <location evidence="1">Nucleus</location>
    </subcellularLocation>
</comment>
<name>A0AAV9XF35_9PEZI</name>
<evidence type="ECO:0000256" key="3">
    <source>
        <dbReference type="ARBA" id="ARBA00022741"/>
    </source>
</evidence>
<dbReference type="GO" id="GO:0016887">
    <property type="term" value="F:ATP hydrolysis activity"/>
    <property type="evidence" value="ECO:0007669"/>
    <property type="project" value="InterPro"/>
</dbReference>
<proteinExistence type="inferred from homology"/>
<accession>A0AAV9XF35</accession>
<dbReference type="GO" id="GO:0003677">
    <property type="term" value="F:DNA binding"/>
    <property type="evidence" value="ECO:0007669"/>
    <property type="project" value="UniProtKB-KW"/>
</dbReference>
<keyword evidence="3" id="KW-0547">Nucleotide-binding</keyword>